<dbReference type="SUPFAM" id="SSF48056">
    <property type="entry name" value="Di-copper centre-containing domain"/>
    <property type="match status" value="1"/>
</dbReference>
<sequence>MRPGCRMTRVRLGPFLVAVAVFGLGAVVRFTHPTPAFSTSIISAAKDEDEGMAFQQQRESVLTPRLLARSEYEDRLGVIGDGLYPHVNLVEVHQPTTLTLDFPAGYADVGELRWDIMSGTDGMEGEMPTGKQVRVRFVKTGTHSVTVVSSGGDSYQFACTAKYVRREIRDLTPADRVRYFDALSIVYRTSQAEGEAAYGDKFRSAAWLVREHLYGAADRSCDHWHDDAGFLNHHVGITMQFEQSLQAIDARVASNYWDYTIDAPLGTKYSTSIVFDDDWFGSADPGEHDNHVITNGRWAFTPVLKNAREFSNITNPYGLLRSPWNTNAIPYLMRSRYTLGVPDALYQLPTCSDFMTGLEMDPLSFSEVSSALNGGLHGQVHIMLGGHWDASSTFIEKMVANISDMDSSPHISDQFLLGSKFLWRQGFVHCPTDCAGIPETDCVCYCPDEVIKGRSASEILHLTGLLDIEPRLQTLLVDKVGLTFDEILAEMCHVGHPGEMFTSAAPQDPLFWPLHGLSERFVQLIRLLASKNVLTFEETWSYHHVTSVLSDTRVVCDWDAIEDSESFAKPTCVRNTTCPGHRADDVLPFKNLDWVPTGTTFTNEQFYAAISPTNTDLPYVYDKLTSWPACPNNTIIPTKWLHYLN</sequence>
<evidence type="ECO:0000313" key="3">
    <source>
        <dbReference type="Proteomes" id="UP001230188"/>
    </source>
</evidence>
<keyword evidence="3" id="KW-1185">Reference proteome</keyword>
<name>A0AAD7XH24_9STRA</name>
<accession>A0AAD7XH24</accession>
<dbReference type="Gene3D" id="1.10.1280.10">
    <property type="entry name" value="Di-copper center containing domain from catechol oxidase"/>
    <property type="match status" value="1"/>
</dbReference>
<dbReference type="Proteomes" id="UP001230188">
    <property type="component" value="Unassembled WGS sequence"/>
</dbReference>
<dbReference type="AlphaFoldDB" id="A0AAD7XH24"/>
<comment type="caution">
    <text evidence="2">The sequence shown here is derived from an EMBL/GenBank/DDBJ whole genome shotgun (WGS) entry which is preliminary data.</text>
</comment>
<protein>
    <recommendedName>
        <fullName evidence="1">Tyrosinase copper-binding domain-containing protein</fullName>
    </recommendedName>
</protein>
<evidence type="ECO:0000259" key="1">
    <source>
        <dbReference type="Pfam" id="PF00264"/>
    </source>
</evidence>
<proteinExistence type="predicted"/>
<dbReference type="InterPro" id="IPR002227">
    <property type="entry name" value="Tyrosinase_Cu-bd"/>
</dbReference>
<feature type="domain" description="Tyrosinase copper-binding" evidence="1">
    <location>
        <begin position="223"/>
        <end position="389"/>
    </location>
</feature>
<evidence type="ECO:0000313" key="2">
    <source>
        <dbReference type="EMBL" id="KAJ8599053.1"/>
    </source>
</evidence>
<dbReference type="GO" id="GO:0016491">
    <property type="term" value="F:oxidoreductase activity"/>
    <property type="evidence" value="ECO:0007669"/>
    <property type="project" value="InterPro"/>
</dbReference>
<dbReference type="InterPro" id="IPR008922">
    <property type="entry name" value="Di-copper_centre_dom_sf"/>
</dbReference>
<dbReference type="EMBL" id="JAQMWT010000593">
    <property type="protein sequence ID" value="KAJ8599053.1"/>
    <property type="molecule type" value="Genomic_DNA"/>
</dbReference>
<gene>
    <name evidence="2" type="ORF">CTAYLR_009816</name>
</gene>
<dbReference type="Pfam" id="PF00264">
    <property type="entry name" value="Tyrosinase"/>
    <property type="match status" value="1"/>
</dbReference>
<organism evidence="2 3">
    <name type="scientific">Chrysophaeum taylorii</name>
    <dbReference type="NCBI Taxonomy" id="2483200"/>
    <lineage>
        <taxon>Eukaryota</taxon>
        <taxon>Sar</taxon>
        <taxon>Stramenopiles</taxon>
        <taxon>Ochrophyta</taxon>
        <taxon>Pelagophyceae</taxon>
        <taxon>Pelagomonadales</taxon>
        <taxon>Pelagomonadaceae</taxon>
        <taxon>Chrysophaeum</taxon>
    </lineage>
</organism>
<reference evidence="2" key="1">
    <citation type="submission" date="2023-01" db="EMBL/GenBank/DDBJ databases">
        <title>Metagenome sequencing of chrysophaentin producing Chrysophaeum taylorii.</title>
        <authorList>
            <person name="Davison J."/>
            <person name="Bewley C."/>
        </authorList>
    </citation>
    <scope>NUCLEOTIDE SEQUENCE</scope>
    <source>
        <strain evidence="2">NIES-1699</strain>
    </source>
</reference>